<reference evidence="2" key="1">
    <citation type="submission" date="2016-10" db="EMBL/GenBank/DDBJ databases">
        <authorList>
            <person name="Varghese N."/>
            <person name="Submissions S."/>
        </authorList>
    </citation>
    <scope>NUCLEOTIDE SEQUENCE [LARGE SCALE GENOMIC DNA]</scope>
    <source>
        <strain evidence="2">DSM 46838</strain>
    </source>
</reference>
<dbReference type="RefSeq" id="WP_092203321.1">
    <property type="nucleotide sequence ID" value="NZ_FOND01000026.1"/>
</dbReference>
<dbReference type="InterPro" id="IPR019587">
    <property type="entry name" value="Polyketide_cyclase/dehydratase"/>
</dbReference>
<dbReference type="STRING" id="1798228.SAMN05216574_12653"/>
<dbReference type="Gene3D" id="3.30.530.20">
    <property type="match status" value="1"/>
</dbReference>
<gene>
    <name evidence="1" type="ORF">SAMN05216574_12653</name>
</gene>
<sequence>MQTLDHDEASIVVTAPPEHVYALVADVTRTPEFSPEITSCRWLDGATGPAVGARFEAVNTNARGRSWKNRPVVTVAEPGREFAVTRSEPFAGTITWRYRFEPVGRGTRVVESYQVDRPVSRIGRFVIERVFGDRDRRGALHAGMRTTLDRLRTAAEAGSS</sequence>
<dbReference type="CDD" id="cd07812">
    <property type="entry name" value="SRPBCC"/>
    <property type="match status" value="1"/>
</dbReference>
<proteinExistence type="predicted"/>
<evidence type="ECO:0000313" key="1">
    <source>
        <dbReference type="EMBL" id="SFF77344.1"/>
    </source>
</evidence>
<dbReference type="AlphaFoldDB" id="A0A1I2LDI4"/>
<accession>A0A1I2LDI4</accession>
<dbReference type="InterPro" id="IPR023393">
    <property type="entry name" value="START-like_dom_sf"/>
</dbReference>
<dbReference type="SUPFAM" id="SSF55961">
    <property type="entry name" value="Bet v1-like"/>
    <property type="match status" value="1"/>
</dbReference>
<dbReference type="EMBL" id="FOND01000026">
    <property type="protein sequence ID" value="SFF77344.1"/>
    <property type="molecule type" value="Genomic_DNA"/>
</dbReference>
<organism evidence="1 2">
    <name type="scientific">Blastococcus tunisiensis</name>
    <dbReference type="NCBI Taxonomy" id="1798228"/>
    <lineage>
        <taxon>Bacteria</taxon>
        <taxon>Bacillati</taxon>
        <taxon>Actinomycetota</taxon>
        <taxon>Actinomycetes</taxon>
        <taxon>Geodermatophilales</taxon>
        <taxon>Geodermatophilaceae</taxon>
        <taxon>Blastococcus</taxon>
    </lineage>
</organism>
<dbReference type="Pfam" id="PF10604">
    <property type="entry name" value="Polyketide_cyc2"/>
    <property type="match status" value="1"/>
</dbReference>
<keyword evidence="2" id="KW-1185">Reference proteome</keyword>
<evidence type="ECO:0000313" key="2">
    <source>
        <dbReference type="Proteomes" id="UP000198589"/>
    </source>
</evidence>
<dbReference type="OrthoDB" id="4618973at2"/>
<name>A0A1I2LDI4_9ACTN</name>
<protein>
    <submittedName>
        <fullName evidence="1">Polyketide cyclase / dehydrase and lipid transport</fullName>
    </submittedName>
</protein>
<dbReference type="Proteomes" id="UP000198589">
    <property type="component" value="Unassembled WGS sequence"/>
</dbReference>